<feature type="compositionally biased region" description="Low complexity" evidence="1">
    <location>
        <begin position="56"/>
        <end position="69"/>
    </location>
</feature>
<reference evidence="2" key="1">
    <citation type="submission" date="2023-06" db="EMBL/GenBank/DDBJ databases">
        <title>Survivors Of The Sea: Transcriptome response of Skeletonema marinoi to long-term dormancy.</title>
        <authorList>
            <person name="Pinder M.I.M."/>
            <person name="Kourtchenko O."/>
            <person name="Robertson E.K."/>
            <person name="Larsson T."/>
            <person name="Maumus F."/>
            <person name="Osuna-Cruz C.M."/>
            <person name="Vancaester E."/>
            <person name="Stenow R."/>
            <person name="Vandepoele K."/>
            <person name="Ploug H."/>
            <person name="Bruchert V."/>
            <person name="Godhe A."/>
            <person name="Topel M."/>
        </authorList>
    </citation>
    <scope>NUCLEOTIDE SEQUENCE</scope>
    <source>
        <strain evidence="2">R05AC</strain>
    </source>
</reference>
<organism evidence="2 3">
    <name type="scientific">Skeletonema marinoi</name>
    <dbReference type="NCBI Taxonomy" id="267567"/>
    <lineage>
        <taxon>Eukaryota</taxon>
        <taxon>Sar</taxon>
        <taxon>Stramenopiles</taxon>
        <taxon>Ochrophyta</taxon>
        <taxon>Bacillariophyta</taxon>
        <taxon>Coscinodiscophyceae</taxon>
        <taxon>Thalassiosirophycidae</taxon>
        <taxon>Thalassiosirales</taxon>
        <taxon>Skeletonemataceae</taxon>
        <taxon>Skeletonema</taxon>
        <taxon>Skeletonema marinoi-dohrnii complex</taxon>
    </lineage>
</organism>
<protein>
    <submittedName>
        <fullName evidence="2">Uncharacterized protein</fullName>
    </submittedName>
</protein>
<sequence>MCAKNDRGRRTASSSKTENDRQRSSSRPRSSSRARSVQRRPSTSDSGEDKHRRSRSASTRGRTRVSTRTPKQEYDTPFDVKGRCHHHPDTQLARKKLTGGWKILLDHCPKCTGDKCITNSSDNWFTRSHDERSKSPHRSKSSSRSVIGGGGGCDNRSVASRHSTRSTRSSRSVSPGRRKILPLSSNNRKEESRPFDDKGYCHRHSSVRLAKKKFTGGWKILLDHCHYCVIDEKDSKSVCSKSSRRSRSKSVCSRSSRHSRSKSVCSRGSRHDGRHRSRKLSDATSEVEDMSASNSINHKKKSVKKMSYTDDTGKEGLYTGYVNDHCKPHGRGKIVYKDKSTYSGTWMEGTKVHGKITDAVKSDKSHKSRKDVSKKEVPKEQVSKGELEDSDDFERQWENERRKAKHSMKVEQGKGKDHGSMAEYVYLYNTSAKVAKDLPFVDLSGDAGKYTGEVNDKLLPHGQGCLTYNHGAVQEGTWTNGFIDVDSSGVR</sequence>
<evidence type="ECO:0000256" key="1">
    <source>
        <dbReference type="SAM" id="MobiDB-lite"/>
    </source>
</evidence>
<feature type="compositionally biased region" description="Low complexity" evidence="1">
    <location>
        <begin position="156"/>
        <end position="175"/>
    </location>
</feature>
<dbReference type="AlphaFoldDB" id="A0AAD9D8M4"/>
<feature type="region of interest" description="Disordered" evidence="1">
    <location>
        <begin position="1"/>
        <end position="90"/>
    </location>
</feature>
<name>A0AAD9D8M4_9STRA</name>
<feature type="compositionally biased region" description="Basic and acidic residues" evidence="1">
    <location>
        <begin position="187"/>
        <end position="198"/>
    </location>
</feature>
<feature type="compositionally biased region" description="Basic residues" evidence="1">
    <location>
        <begin position="24"/>
        <end position="38"/>
    </location>
</feature>
<proteinExistence type="predicted"/>
<feature type="compositionally biased region" description="Basic and acidic residues" evidence="1">
    <location>
        <begin position="70"/>
        <end position="82"/>
    </location>
</feature>
<dbReference type="Proteomes" id="UP001224775">
    <property type="component" value="Unassembled WGS sequence"/>
</dbReference>
<dbReference type="PANTHER" id="PTHR43215:SF14">
    <property type="entry name" value="RADIAL SPOKE HEAD 1 HOMOLOG"/>
    <property type="match status" value="1"/>
</dbReference>
<dbReference type="PANTHER" id="PTHR43215">
    <property type="entry name" value="RADIAL SPOKE HEAD 1 HOMOLOG"/>
    <property type="match status" value="1"/>
</dbReference>
<gene>
    <name evidence="2" type="ORF">QTG54_010950</name>
</gene>
<feature type="region of interest" description="Disordered" evidence="1">
    <location>
        <begin position="239"/>
        <end position="307"/>
    </location>
</feature>
<comment type="caution">
    <text evidence="2">The sequence shown here is derived from an EMBL/GenBank/DDBJ whole genome shotgun (WGS) entry which is preliminary data.</text>
</comment>
<evidence type="ECO:0000313" key="3">
    <source>
        <dbReference type="Proteomes" id="UP001224775"/>
    </source>
</evidence>
<evidence type="ECO:0000313" key="2">
    <source>
        <dbReference type="EMBL" id="KAK1738281.1"/>
    </source>
</evidence>
<keyword evidence="3" id="KW-1185">Reference proteome</keyword>
<dbReference type="EMBL" id="JATAAI010000021">
    <property type="protein sequence ID" value="KAK1738281.1"/>
    <property type="molecule type" value="Genomic_DNA"/>
</dbReference>
<feature type="region of interest" description="Disordered" evidence="1">
    <location>
        <begin position="122"/>
        <end position="198"/>
    </location>
</feature>
<accession>A0AAD9D8M4</accession>
<feature type="region of interest" description="Disordered" evidence="1">
    <location>
        <begin position="357"/>
        <end position="394"/>
    </location>
</feature>